<evidence type="ECO:0000256" key="2">
    <source>
        <dbReference type="ARBA" id="ARBA00051243"/>
    </source>
</evidence>
<dbReference type="GO" id="GO:0043235">
    <property type="term" value="C:receptor complex"/>
    <property type="evidence" value="ECO:0007669"/>
    <property type="project" value="TreeGrafter"/>
</dbReference>
<comment type="catalytic activity">
    <reaction evidence="2">
        <text>L-tyrosyl-[protein] + ATP = O-phospho-L-tyrosyl-[protein] + ADP + H(+)</text>
        <dbReference type="Rhea" id="RHEA:10596"/>
        <dbReference type="Rhea" id="RHEA-COMP:10136"/>
        <dbReference type="Rhea" id="RHEA-COMP:20101"/>
        <dbReference type="ChEBI" id="CHEBI:15378"/>
        <dbReference type="ChEBI" id="CHEBI:30616"/>
        <dbReference type="ChEBI" id="CHEBI:46858"/>
        <dbReference type="ChEBI" id="CHEBI:61978"/>
        <dbReference type="ChEBI" id="CHEBI:456216"/>
        <dbReference type="EC" id="2.7.10.1"/>
    </reaction>
</comment>
<dbReference type="OrthoDB" id="3256376at2759"/>
<dbReference type="Gene3D" id="3.30.200.20">
    <property type="entry name" value="Phosphorylase Kinase, domain 1"/>
    <property type="match status" value="1"/>
</dbReference>
<dbReference type="Gene3D" id="1.10.510.10">
    <property type="entry name" value="Transferase(Phosphotransferase) domain 1"/>
    <property type="match status" value="1"/>
</dbReference>
<dbReference type="InterPro" id="IPR017441">
    <property type="entry name" value="Protein_kinase_ATP_BS"/>
</dbReference>
<evidence type="ECO:0000256" key="3">
    <source>
        <dbReference type="PROSITE-ProRule" id="PRU10141"/>
    </source>
</evidence>
<keyword evidence="3" id="KW-0547">Nucleotide-binding</keyword>
<dbReference type="EMBL" id="JADBJN010000002">
    <property type="protein sequence ID" value="KAG5674512.1"/>
    <property type="molecule type" value="Genomic_DNA"/>
</dbReference>
<dbReference type="Pfam" id="PF07714">
    <property type="entry name" value="PK_Tyr_Ser-Thr"/>
    <property type="match status" value="1"/>
</dbReference>
<evidence type="ECO:0000256" key="1">
    <source>
        <dbReference type="ARBA" id="ARBA00004167"/>
    </source>
</evidence>
<dbReference type="SMART" id="SM00219">
    <property type="entry name" value="TyrKc"/>
    <property type="match status" value="1"/>
</dbReference>
<protein>
    <recommendedName>
        <fullName evidence="4">Protein kinase domain-containing protein</fullName>
    </recommendedName>
</protein>
<dbReference type="PRINTS" id="PR00109">
    <property type="entry name" value="TYRKINASE"/>
</dbReference>
<name>A0A9J6BXU7_POLVA</name>
<dbReference type="PROSITE" id="PS00109">
    <property type="entry name" value="PROTEIN_KINASE_TYR"/>
    <property type="match status" value="1"/>
</dbReference>
<dbReference type="InterPro" id="IPR008266">
    <property type="entry name" value="Tyr_kinase_AS"/>
</dbReference>
<gene>
    <name evidence="5" type="ORF">PVAND_004474</name>
</gene>
<dbReference type="InterPro" id="IPR050122">
    <property type="entry name" value="RTK"/>
</dbReference>
<dbReference type="GO" id="GO:0005886">
    <property type="term" value="C:plasma membrane"/>
    <property type="evidence" value="ECO:0007669"/>
    <property type="project" value="TreeGrafter"/>
</dbReference>
<dbReference type="InterPro" id="IPR001245">
    <property type="entry name" value="Ser-Thr/Tyr_kinase_cat_dom"/>
</dbReference>
<dbReference type="InterPro" id="IPR020635">
    <property type="entry name" value="Tyr_kinase_cat_dom"/>
</dbReference>
<organism evidence="5 6">
    <name type="scientific">Polypedilum vanderplanki</name>
    <name type="common">Sleeping chironomid midge</name>
    <dbReference type="NCBI Taxonomy" id="319348"/>
    <lineage>
        <taxon>Eukaryota</taxon>
        <taxon>Metazoa</taxon>
        <taxon>Ecdysozoa</taxon>
        <taxon>Arthropoda</taxon>
        <taxon>Hexapoda</taxon>
        <taxon>Insecta</taxon>
        <taxon>Pterygota</taxon>
        <taxon>Neoptera</taxon>
        <taxon>Endopterygota</taxon>
        <taxon>Diptera</taxon>
        <taxon>Nematocera</taxon>
        <taxon>Chironomoidea</taxon>
        <taxon>Chironomidae</taxon>
        <taxon>Chironominae</taxon>
        <taxon>Polypedilum</taxon>
        <taxon>Polypedilum</taxon>
    </lineage>
</organism>
<dbReference type="Proteomes" id="UP001107558">
    <property type="component" value="Chromosome 2"/>
</dbReference>
<accession>A0A9J6BXU7</accession>
<dbReference type="AlphaFoldDB" id="A0A9J6BXU7"/>
<feature type="domain" description="Protein kinase" evidence="4">
    <location>
        <begin position="734"/>
        <end position="1009"/>
    </location>
</feature>
<dbReference type="InterPro" id="IPR011009">
    <property type="entry name" value="Kinase-like_dom_sf"/>
</dbReference>
<dbReference type="PROSITE" id="PS00107">
    <property type="entry name" value="PROTEIN_KINASE_ATP"/>
    <property type="match status" value="1"/>
</dbReference>
<feature type="binding site" evidence="3">
    <location>
        <position position="768"/>
    </location>
    <ligand>
        <name>ATP</name>
        <dbReference type="ChEBI" id="CHEBI:30616"/>
    </ligand>
</feature>
<dbReference type="SUPFAM" id="SSF56112">
    <property type="entry name" value="Protein kinase-like (PK-like)"/>
    <property type="match status" value="1"/>
</dbReference>
<evidence type="ECO:0000313" key="5">
    <source>
        <dbReference type="EMBL" id="KAG5674512.1"/>
    </source>
</evidence>
<proteinExistence type="predicted"/>
<dbReference type="GO" id="GO:0007169">
    <property type="term" value="P:cell surface receptor protein tyrosine kinase signaling pathway"/>
    <property type="evidence" value="ECO:0007669"/>
    <property type="project" value="TreeGrafter"/>
</dbReference>
<evidence type="ECO:0000313" key="6">
    <source>
        <dbReference type="Proteomes" id="UP001107558"/>
    </source>
</evidence>
<dbReference type="Pfam" id="PF22540">
    <property type="entry name" value="RET_CRD"/>
    <property type="match status" value="1"/>
</dbReference>
<dbReference type="PROSITE" id="PS50011">
    <property type="entry name" value="PROTEIN_KINASE_DOM"/>
    <property type="match status" value="1"/>
</dbReference>
<comment type="caution">
    <text evidence="5">The sequence shown here is derived from an EMBL/GenBank/DDBJ whole genome shotgun (WGS) entry which is preliminary data.</text>
</comment>
<dbReference type="PANTHER" id="PTHR24416">
    <property type="entry name" value="TYROSINE-PROTEIN KINASE RECEPTOR"/>
    <property type="match status" value="1"/>
</dbReference>
<sequence length="1239" mass="142160">MLDNFNIKSNEISHFHQFDLILTVPIIDNNRHVYDKFPLIKLDVLDMFPSNSTRKFSIQKNLNYFRFDESTGELWLKDGDVMMGKKYRQNDIVVTLNNDADIIETDLRINFVAYEDIKYFCEKSMCFYDSIEFLVIEDFGESLKSREIGEVAPRFYRRLCRKYHVEYTLLNGSDILSINKNNKFVTTALIDREKFEDLTVNVACHIKLGSSFTFQTEKLFNFTVLDLNDNQIKIQDNHKVTNLTLESQYFKQDDGIKHFVIFTDADTFDANDGIEIELLNDKLSVFKKECINHTMNKAEQTPSTVFYCTLKFSRNGHFQTSPYCVTLRATEILRKKTYTEDATLCFYPHFEKLPTPAPLRVNDKGRKSKKITDNIVTLTSSDTNEKVQKLIDIEYPNEITLLKNASYFARTTEPLAKINDPKIVFSISEDPTHIFNITNRGGIIYIQNSTYLKSTIAARYKLNISWHFETIGQTQSTSIYIKLIDAENDCNETVSCSIYETQFDCENACGFGSKDGRCKWRPSKADGNKNPNISTIYNTCVPDLETCALPGKDCDYLEKESESAGIFVCSQDCIREFLGLPDPKAKIIKVPIDLMCACTGEYSCHCGKGFNHTMLTKTTQQKTPEILKSQSVIGSEYPGAVKKNECGTVCIMIMIGSPALLVFCIITLITMRRRYVKKVKKRMMLNGSTVHYRGSNDTEIININILNEVAKENYLQTYQKFDFDAKWEVDRTKLILDVTLGEGEFGKVLKAYITELDGNDSVKTVAVKTVKSSNNSVELLALLSEFQLLQEVSHPNVIKLLGACIKSEPPLMIIEYCCFGSLRSYLRLSRKLEESGDLNIDGIEPVTAKDVLSFLWQICKGMAYLADIKLVHRDLAARNVLLAEGKVCKISDFGLTRDVYEDDAYLKKSKDRVPVKWMSPESLADHVYTTKTDVWSFGIVGWEIVTLGSTPYPGIPPQNLYHLLRSGYRMQRPENCSPEIYILLQACWMDDPHARPSFKSLASKFESLLGKCTKYLDVDINGDSAISNPLYLSSVDDDLQSNKTEETDLDYKRIIKNIDTLWKPPKFKTDISKVDNKKYLLKYDDQIQLLLSRYDKPKPLNEANFTNNNNKLRYQNDFHTFLKPNRYVNTSPSQPDLLSLIDNDRDRLMSESRYDTPSLRRMKSYIEMRNIARVRRSSNSNSDSFDDNNNEMPCANKRTTINENLNFNDLDKLLKADKEITFKFSSLNNLNQRLTETQC</sequence>
<dbReference type="GO" id="GO:0005524">
    <property type="term" value="F:ATP binding"/>
    <property type="evidence" value="ECO:0007669"/>
    <property type="project" value="UniProtKB-UniRule"/>
</dbReference>
<dbReference type="PANTHER" id="PTHR24416:SF617">
    <property type="entry name" value="RET ONCOGENE, ISOFORM A"/>
    <property type="match status" value="1"/>
</dbReference>
<keyword evidence="6" id="KW-1185">Reference proteome</keyword>
<keyword evidence="3" id="KW-0067">ATP-binding</keyword>
<dbReference type="InterPro" id="IPR000719">
    <property type="entry name" value="Prot_kinase_dom"/>
</dbReference>
<comment type="subcellular location">
    <subcellularLocation>
        <location evidence="1">Membrane</location>
        <topology evidence="1">Single-pass membrane protein</topology>
    </subcellularLocation>
</comment>
<dbReference type="GO" id="GO:0004714">
    <property type="term" value="F:transmembrane receptor protein tyrosine kinase activity"/>
    <property type="evidence" value="ECO:0007669"/>
    <property type="project" value="UniProtKB-EC"/>
</dbReference>
<dbReference type="FunFam" id="1.10.510.10:FF:000462">
    <property type="entry name" value="Receptor tyrosine kinase"/>
    <property type="match status" value="1"/>
</dbReference>
<reference evidence="5" key="1">
    <citation type="submission" date="2021-03" db="EMBL/GenBank/DDBJ databases">
        <title>Chromosome level genome of the anhydrobiotic midge Polypedilum vanderplanki.</title>
        <authorList>
            <person name="Yoshida Y."/>
            <person name="Kikawada T."/>
            <person name="Gusev O."/>
        </authorList>
    </citation>
    <scope>NUCLEOTIDE SEQUENCE</scope>
    <source>
        <strain evidence="5">NIAS01</strain>
        <tissue evidence="5">Whole body or cell culture</tissue>
    </source>
</reference>
<dbReference type="InterPro" id="IPR055162">
    <property type="entry name" value="RET_CRD"/>
</dbReference>
<evidence type="ECO:0000259" key="4">
    <source>
        <dbReference type="PROSITE" id="PS50011"/>
    </source>
</evidence>